<sequence length="187" mass="20793">MTGKRWVVVSLVLFRVAGMWCKGSERLATARPSSSQARLVVKDRRVEQTSLAEASASAGPRVWTLLSVGPSSVPPSFFFALVVRRRPQPFGQWRLHLSPLLCATWRPWSVPGRGHHAVKAEGTDPKQECGRLAAKSEAIRQLFGTATSRVPTVFEGYHWFDPRVSGNTVQIVTTLPKGQERTCRKFP</sequence>
<organism evidence="2 3">
    <name type="scientific">Colletotrichum paranaense</name>
    <dbReference type="NCBI Taxonomy" id="1914294"/>
    <lineage>
        <taxon>Eukaryota</taxon>
        <taxon>Fungi</taxon>
        <taxon>Dikarya</taxon>
        <taxon>Ascomycota</taxon>
        <taxon>Pezizomycotina</taxon>
        <taxon>Sordariomycetes</taxon>
        <taxon>Hypocreomycetidae</taxon>
        <taxon>Glomerellales</taxon>
        <taxon>Glomerellaceae</taxon>
        <taxon>Colletotrichum</taxon>
        <taxon>Colletotrichum acutatum species complex</taxon>
    </lineage>
</organism>
<accession>A0ABQ9SKC8</accession>
<comment type="caution">
    <text evidence="2">The sequence shown here is derived from an EMBL/GenBank/DDBJ whole genome shotgun (WGS) entry which is preliminary data.</text>
</comment>
<dbReference type="EMBL" id="MOPA01000006">
    <property type="protein sequence ID" value="KAK1538336.1"/>
    <property type="molecule type" value="Genomic_DNA"/>
</dbReference>
<evidence type="ECO:0008006" key="4">
    <source>
        <dbReference type="Google" id="ProtNLM"/>
    </source>
</evidence>
<gene>
    <name evidence="2" type="ORF">CPAR01_08449</name>
</gene>
<evidence type="ECO:0000313" key="3">
    <source>
        <dbReference type="Proteomes" id="UP001241169"/>
    </source>
</evidence>
<protein>
    <recommendedName>
        <fullName evidence="4">Secreted protein</fullName>
    </recommendedName>
</protein>
<reference evidence="2 3" key="1">
    <citation type="submission" date="2016-10" db="EMBL/GenBank/DDBJ databases">
        <title>The genome sequence of Colletotrichum fioriniae PJ7.</title>
        <authorList>
            <person name="Baroncelli R."/>
        </authorList>
    </citation>
    <scope>NUCLEOTIDE SEQUENCE [LARGE SCALE GENOMIC DNA]</scope>
    <source>
        <strain evidence="2 3">IMI 384185</strain>
    </source>
</reference>
<evidence type="ECO:0000313" key="2">
    <source>
        <dbReference type="EMBL" id="KAK1538336.1"/>
    </source>
</evidence>
<dbReference type="RefSeq" id="XP_060349087.1">
    <property type="nucleotide sequence ID" value="XM_060492717.1"/>
</dbReference>
<keyword evidence="3" id="KW-1185">Reference proteome</keyword>
<keyword evidence="1" id="KW-0732">Signal</keyword>
<dbReference type="Proteomes" id="UP001241169">
    <property type="component" value="Unassembled WGS sequence"/>
</dbReference>
<dbReference type="GeneID" id="85376616"/>
<proteinExistence type="predicted"/>
<name>A0ABQ9SKC8_9PEZI</name>
<feature type="chain" id="PRO_5045042880" description="Secreted protein" evidence="1">
    <location>
        <begin position="22"/>
        <end position="187"/>
    </location>
</feature>
<evidence type="ECO:0000256" key="1">
    <source>
        <dbReference type="SAM" id="SignalP"/>
    </source>
</evidence>
<feature type="signal peptide" evidence="1">
    <location>
        <begin position="1"/>
        <end position="21"/>
    </location>
</feature>